<dbReference type="InterPro" id="IPR012675">
    <property type="entry name" value="Beta-grasp_dom_sf"/>
</dbReference>
<evidence type="ECO:0000259" key="14">
    <source>
        <dbReference type="PROSITE" id="PS50862"/>
    </source>
</evidence>
<dbReference type="PROSITE" id="PS50862">
    <property type="entry name" value="AA_TRNA_LIGASE_II"/>
    <property type="match status" value="1"/>
</dbReference>
<dbReference type="InterPro" id="IPR045864">
    <property type="entry name" value="aa-tRNA-synth_II/BPL/LPL"/>
</dbReference>
<dbReference type="FunFam" id="3.10.20.30:FF:000005">
    <property type="entry name" value="Threonine--tRNA ligase"/>
    <property type="match status" value="1"/>
</dbReference>
<keyword evidence="7 13" id="KW-0862">Zinc</keyword>
<evidence type="ECO:0000256" key="6">
    <source>
        <dbReference type="ARBA" id="ARBA00022741"/>
    </source>
</evidence>
<dbReference type="InterPro" id="IPR047246">
    <property type="entry name" value="ThrRS_anticodon"/>
</dbReference>
<accession>A0A9D1XEP7</accession>
<dbReference type="HAMAP" id="MF_00184">
    <property type="entry name" value="Thr_tRNA_synth"/>
    <property type="match status" value="1"/>
</dbReference>
<evidence type="ECO:0000256" key="10">
    <source>
        <dbReference type="ARBA" id="ARBA00022917"/>
    </source>
</evidence>
<comment type="catalytic activity">
    <reaction evidence="12 13">
        <text>tRNA(Thr) + L-threonine + ATP = L-threonyl-tRNA(Thr) + AMP + diphosphate + H(+)</text>
        <dbReference type="Rhea" id="RHEA:24624"/>
        <dbReference type="Rhea" id="RHEA-COMP:9670"/>
        <dbReference type="Rhea" id="RHEA-COMP:9704"/>
        <dbReference type="ChEBI" id="CHEBI:15378"/>
        <dbReference type="ChEBI" id="CHEBI:30616"/>
        <dbReference type="ChEBI" id="CHEBI:33019"/>
        <dbReference type="ChEBI" id="CHEBI:57926"/>
        <dbReference type="ChEBI" id="CHEBI:78442"/>
        <dbReference type="ChEBI" id="CHEBI:78534"/>
        <dbReference type="ChEBI" id="CHEBI:456215"/>
        <dbReference type="EC" id="6.1.1.3"/>
    </reaction>
</comment>
<dbReference type="FunFam" id="3.30.54.20:FF:000002">
    <property type="entry name" value="Threonine--tRNA ligase"/>
    <property type="match status" value="1"/>
</dbReference>
<dbReference type="PRINTS" id="PR01047">
    <property type="entry name" value="TRNASYNTHTHR"/>
</dbReference>
<reference evidence="16" key="2">
    <citation type="submission" date="2021-04" db="EMBL/GenBank/DDBJ databases">
        <authorList>
            <person name="Gilroy R."/>
        </authorList>
    </citation>
    <scope>NUCLEOTIDE SEQUENCE</scope>
    <source>
        <strain evidence="16">CHK183-1962</strain>
    </source>
</reference>
<dbReference type="GO" id="GO:0005524">
    <property type="term" value="F:ATP binding"/>
    <property type="evidence" value="ECO:0007669"/>
    <property type="project" value="UniProtKB-UniRule"/>
</dbReference>
<dbReference type="AlphaFoldDB" id="A0A9D1XEP7"/>
<feature type="binding site" evidence="13">
    <location>
        <position position="508"/>
    </location>
    <ligand>
        <name>Zn(2+)</name>
        <dbReference type="ChEBI" id="CHEBI:29105"/>
        <note>catalytic</note>
    </ligand>
</feature>
<dbReference type="GO" id="GO:0140096">
    <property type="term" value="F:catalytic activity, acting on a protein"/>
    <property type="evidence" value="ECO:0007669"/>
    <property type="project" value="UniProtKB-ARBA"/>
</dbReference>
<dbReference type="CDD" id="cd00860">
    <property type="entry name" value="ThrRS_anticodon"/>
    <property type="match status" value="1"/>
</dbReference>
<dbReference type="SMART" id="SM00863">
    <property type="entry name" value="tRNA_SAD"/>
    <property type="match status" value="1"/>
</dbReference>
<dbReference type="InterPro" id="IPR018163">
    <property type="entry name" value="Thr/Ala-tRNA-synth_IIc_edit"/>
</dbReference>
<evidence type="ECO:0000256" key="1">
    <source>
        <dbReference type="ARBA" id="ARBA00008226"/>
    </source>
</evidence>
<comment type="subcellular location">
    <subcellularLocation>
        <location evidence="13">Cytoplasm</location>
    </subcellularLocation>
</comment>
<dbReference type="Pfam" id="PF02824">
    <property type="entry name" value="TGS"/>
    <property type="match status" value="1"/>
</dbReference>
<dbReference type="Pfam" id="PF07973">
    <property type="entry name" value="tRNA_SAD"/>
    <property type="match status" value="1"/>
</dbReference>
<dbReference type="Gene3D" id="3.10.20.30">
    <property type="match status" value="1"/>
</dbReference>
<evidence type="ECO:0000256" key="5">
    <source>
        <dbReference type="ARBA" id="ARBA00022723"/>
    </source>
</evidence>
<evidence type="ECO:0000256" key="3">
    <source>
        <dbReference type="ARBA" id="ARBA00022555"/>
    </source>
</evidence>
<comment type="similarity">
    <text evidence="1 13">Belongs to the class-II aminoacyl-tRNA synthetase family.</text>
</comment>
<dbReference type="Proteomes" id="UP000886890">
    <property type="component" value="Unassembled WGS sequence"/>
</dbReference>
<keyword evidence="11 13" id="KW-0030">Aminoacyl-tRNA synthetase</keyword>
<keyword evidence="10 13" id="KW-0648">Protein biosynthesis</keyword>
<dbReference type="FunFam" id="3.30.980.10:FF:000005">
    <property type="entry name" value="Threonyl-tRNA synthetase, mitochondrial"/>
    <property type="match status" value="1"/>
</dbReference>
<name>A0A9D1XEP7_9FIRM</name>
<evidence type="ECO:0000256" key="8">
    <source>
        <dbReference type="ARBA" id="ARBA00022840"/>
    </source>
</evidence>
<proteinExistence type="inferred from homology"/>
<dbReference type="PANTHER" id="PTHR11451:SF44">
    <property type="entry name" value="THREONINE--TRNA LIGASE, CHLOROPLASTIC_MITOCHONDRIAL 2"/>
    <property type="match status" value="1"/>
</dbReference>
<dbReference type="FunFam" id="3.30.930.10:FF:000002">
    <property type="entry name" value="Threonine--tRNA ligase"/>
    <property type="match status" value="1"/>
</dbReference>
<dbReference type="Pfam" id="PF03129">
    <property type="entry name" value="HGTP_anticodon"/>
    <property type="match status" value="1"/>
</dbReference>
<dbReference type="InterPro" id="IPR004154">
    <property type="entry name" value="Anticodon-bd"/>
</dbReference>
<dbReference type="InterPro" id="IPR006195">
    <property type="entry name" value="aa-tRNA-synth_II"/>
</dbReference>
<dbReference type="InterPro" id="IPR036621">
    <property type="entry name" value="Anticodon-bd_dom_sf"/>
</dbReference>
<dbReference type="NCBIfam" id="TIGR00418">
    <property type="entry name" value="thrS"/>
    <property type="match status" value="1"/>
</dbReference>
<keyword evidence="5 13" id="KW-0479">Metal-binding</keyword>
<dbReference type="GO" id="GO:0005737">
    <property type="term" value="C:cytoplasm"/>
    <property type="evidence" value="ECO:0007669"/>
    <property type="project" value="UniProtKB-SubCell"/>
</dbReference>
<dbReference type="GO" id="GO:0004829">
    <property type="term" value="F:threonine-tRNA ligase activity"/>
    <property type="evidence" value="ECO:0007669"/>
    <property type="project" value="UniProtKB-UniRule"/>
</dbReference>
<dbReference type="GO" id="GO:0046872">
    <property type="term" value="F:metal ion binding"/>
    <property type="evidence" value="ECO:0007669"/>
    <property type="project" value="UniProtKB-KW"/>
</dbReference>
<sequence>MIITLKDGSQKEYSQSMSVIDIAKDISEGLARVACAGEVDGEVVDLRTVIDKDCNLNILTFQDEGGRGVFRHTTSHILAQAIKRLYPDAKLAIGPSIADGFYYDIDKEVPLISEDLEKIEAEMKKIVKENLAIERFELPREEAIAFMKEKDEPYKVELIEDLPEDAVISFYRQGEFTDLCAGPHLMSTKPVKAFKLTSLAGAYWRGSEKNKMLQRVYGTAFTKKAELDEYLTMLEEAKKRDHRKIGKELGLFMMSEDGPGFPFFLPKGMVLKNTLMEYWREIHQKAGYQEISTPIILNRRLWETSGHWDHYKENMYTTIIDDEEYAIKPMNCPGGVLVYKSEPRSYRDLPLRLGEVGLVHRHEKSGQLHGLMRVRCFNQDDAHIFMTQDQIKDEIKGVANLIDDVYRLFGFKYHVELSTRPEDSMGSDEDWEVATDALRAALEELGLEYVVNEGDGAFYGPKIDFHLEDSIGRTWQCGTIQLDFQLPLRFELEYTGADGEKHRPIMIHRVAFGSIERFIGILIEHFAGAFPTWLAPVQVKVLPISEKYADYAQKVYEDVQNAGVRVEIDTRSEKIGYKIREAQNQHIPYMLIVGAKEEEEGTVSDRSRFKGDEGSRKLDDFLSDIKTEIKNRENRKVEVEAKEER</sequence>
<dbReference type="PROSITE" id="PS51880">
    <property type="entry name" value="TGS"/>
    <property type="match status" value="1"/>
</dbReference>
<protein>
    <recommendedName>
        <fullName evidence="13">Threonine--tRNA ligase</fullName>
        <ecNumber evidence="13">6.1.1.3</ecNumber>
    </recommendedName>
    <alternativeName>
        <fullName evidence="13">Threonyl-tRNA synthetase</fullName>
        <shortName evidence="13">ThrRS</shortName>
    </alternativeName>
</protein>
<dbReference type="InterPro" id="IPR012947">
    <property type="entry name" value="tRNA_SAD"/>
</dbReference>
<keyword evidence="8 13" id="KW-0067">ATP-binding</keyword>
<dbReference type="PANTHER" id="PTHR11451">
    <property type="entry name" value="THREONINE-TRNA LIGASE"/>
    <property type="match status" value="1"/>
</dbReference>
<dbReference type="CDD" id="cd00771">
    <property type="entry name" value="ThrRS_core"/>
    <property type="match status" value="1"/>
</dbReference>
<comment type="cofactor">
    <cofactor evidence="13">
        <name>Zn(2+)</name>
        <dbReference type="ChEBI" id="CHEBI:29105"/>
    </cofactor>
    <text evidence="13">Binds 1 zinc ion per subunit.</text>
</comment>
<dbReference type="GO" id="GO:0000049">
    <property type="term" value="F:tRNA binding"/>
    <property type="evidence" value="ECO:0007669"/>
    <property type="project" value="UniProtKB-KW"/>
</dbReference>
<evidence type="ECO:0000256" key="12">
    <source>
        <dbReference type="ARBA" id="ARBA00049515"/>
    </source>
</evidence>
<evidence type="ECO:0000256" key="11">
    <source>
        <dbReference type="ARBA" id="ARBA00023146"/>
    </source>
</evidence>
<keyword evidence="9 13" id="KW-0694">RNA-binding</keyword>
<feature type="binding site" evidence="13">
    <location>
        <position position="332"/>
    </location>
    <ligand>
        <name>Zn(2+)</name>
        <dbReference type="ChEBI" id="CHEBI:29105"/>
        <note>catalytic</note>
    </ligand>
</feature>
<evidence type="ECO:0000256" key="7">
    <source>
        <dbReference type="ARBA" id="ARBA00022833"/>
    </source>
</evidence>
<evidence type="ECO:0000256" key="9">
    <source>
        <dbReference type="ARBA" id="ARBA00022884"/>
    </source>
</evidence>
<keyword evidence="2 13" id="KW-0963">Cytoplasm</keyword>
<dbReference type="CDD" id="cd01667">
    <property type="entry name" value="TGS_ThrRS"/>
    <property type="match status" value="1"/>
</dbReference>
<evidence type="ECO:0000313" key="16">
    <source>
        <dbReference type="EMBL" id="HIX77884.1"/>
    </source>
</evidence>
<dbReference type="GO" id="GO:0006435">
    <property type="term" value="P:threonyl-tRNA aminoacylation"/>
    <property type="evidence" value="ECO:0007669"/>
    <property type="project" value="UniProtKB-UniRule"/>
</dbReference>
<evidence type="ECO:0000313" key="17">
    <source>
        <dbReference type="Proteomes" id="UP000886890"/>
    </source>
</evidence>
<dbReference type="SUPFAM" id="SSF55186">
    <property type="entry name" value="ThrRS/AlaRS common domain"/>
    <property type="match status" value="1"/>
</dbReference>
<dbReference type="SUPFAM" id="SSF52954">
    <property type="entry name" value="Class II aaRS ABD-related"/>
    <property type="match status" value="1"/>
</dbReference>
<dbReference type="InterPro" id="IPR002314">
    <property type="entry name" value="aa-tRNA-synt_IIb"/>
</dbReference>
<evidence type="ECO:0000256" key="2">
    <source>
        <dbReference type="ARBA" id="ARBA00022490"/>
    </source>
</evidence>
<gene>
    <name evidence="13 16" type="primary">thrS</name>
    <name evidence="16" type="ORF">H9734_09870</name>
</gene>
<keyword evidence="6 13" id="KW-0547">Nucleotide-binding</keyword>
<comment type="caution">
    <text evidence="13">Lacks conserved residue(s) required for the propagation of feature annotation.</text>
</comment>
<dbReference type="InterPro" id="IPR004095">
    <property type="entry name" value="TGS"/>
</dbReference>
<dbReference type="Gene3D" id="3.30.980.10">
    <property type="entry name" value="Threonyl-trna Synthetase, Chain A, domain 2"/>
    <property type="match status" value="1"/>
</dbReference>
<feature type="domain" description="Aminoacyl-transfer RNA synthetases class-II family profile" evidence="14">
    <location>
        <begin position="266"/>
        <end position="531"/>
    </location>
</feature>
<feature type="domain" description="TGS" evidence="15">
    <location>
        <begin position="1"/>
        <end position="60"/>
    </location>
</feature>
<reference evidence="16" key="1">
    <citation type="journal article" date="2021" name="PeerJ">
        <title>Extensive microbial diversity within the chicken gut microbiome revealed by metagenomics and culture.</title>
        <authorList>
            <person name="Gilroy R."/>
            <person name="Ravi A."/>
            <person name="Getino M."/>
            <person name="Pursley I."/>
            <person name="Horton D.L."/>
            <person name="Alikhan N.F."/>
            <person name="Baker D."/>
            <person name="Gharbi K."/>
            <person name="Hall N."/>
            <person name="Watson M."/>
            <person name="Adriaenssens E.M."/>
            <person name="Foster-Nyarko E."/>
            <person name="Jarju S."/>
            <person name="Secka A."/>
            <person name="Antonio M."/>
            <person name="Oren A."/>
            <person name="Chaudhuri R.R."/>
            <person name="La Ragione R."/>
            <person name="Hildebrand F."/>
            <person name="Pallen M.J."/>
        </authorList>
    </citation>
    <scope>NUCLEOTIDE SEQUENCE</scope>
    <source>
        <strain evidence="16">CHK183-1962</strain>
    </source>
</reference>
<feature type="binding site" evidence="13">
    <location>
        <position position="383"/>
    </location>
    <ligand>
        <name>Zn(2+)</name>
        <dbReference type="ChEBI" id="CHEBI:29105"/>
        <note>catalytic</note>
    </ligand>
</feature>
<dbReference type="InterPro" id="IPR002320">
    <property type="entry name" value="Thr-tRNA-ligase_IIa"/>
</dbReference>
<dbReference type="Gene3D" id="3.30.930.10">
    <property type="entry name" value="Bira Bifunctional Protein, Domain 2"/>
    <property type="match status" value="1"/>
</dbReference>
<dbReference type="SUPFAM" id="SSF81271">
    <property type="entry name" value="TGS-like"/>
    <property type="match status" value="1"/>
</dbReference>
<dbReference type="InterPro" id="IPR033728">
    <property type="entry name" value="ThrRS_core"/>
</dbReference>
<dbReference type="FunFam" id="3.40.50.800:FF:000001">
    <property type="entry name" value="Threonine--tRNA ligase"/>
    <property type="match status" value="1"/>
</dbReference>
<evidence type="ECO:0000256" key="13">
    <source>
        <dbReference type="HAMAP-Rule" id="MF_00184"/>
    </source>
</evidence>
<keyword evidence="3 13" id="KW-0820">tRNA-binding</keyword>
<dbReference type="Gene3D" id="3.40.50.800">
    <property type="entry name" value="Anticodon-binding domain"/>
    <property type="match status" value="1"/>
</dbReference>
<dbReference type="GO" id="GO:0016740">
    <property type="term" value="F:transferase activity"/>
    <property type="evidence" value="ECO:0007669"/>
    <property type="project" value="UniProtKB-ARBA"/>
</dbReference>
<comment type="caution">
    <text evidence="16">The sequence shown here is derived from an EMBL/GenBank/DDBJ whole genome shotgun (WGS) entry which is preliminary data.</text>
</comment>
<organism evidence="16 17">
    <name type="scientific">Candidatus Fusicatenibacter merdavium</name>
    <dbReference type="NCBI Taxonomy" id="2838600"/>
    <lineage>
        <taxon>Bacteria</taxon>
        <taxon>Bacillati</taxon>
        <taxon>Bacillota</taxon>
        <taxon>Clostridia</taxon>
        <taxon>Lachnospirales</taxon>
        <taxon>Lachnospiraceae</taxon>
        <taxon>Fusicatenibacter</taxon>
    </lineage>
</organism>
<evidence type="ECO:0000259" key="15">
    <source>
        <dbReference type="PROSITE" id="PS51880"/>
    </source>
</evidence>
<comment type="subunit">
    <text evidence="13">Homodimer.</text>
</comment>
<dbReference type="Gene3D" id="3.30.54.20">
    <property type="match status" value="1"/>
</dbReference>
<dbReference type="SUPFAM" id="SSF55681">
    <property type="entry name" value="Class II aaRS and biotin synthetases"/>
    <property type="match status" value="1"/>
</dbReference>
<dbReference type="InterPro" id="IPR012676">
    <property type="entry name" value="TGS-like"/>
</dbReference>
<keyword evidence="4 13" id="KW-0436">Ligase</keyword>
<dbReference type="EMBL" id="DXEK01000163">
    <property type="protein sequence ID" value="HIX77884.1"/>
    <property type="molecule type" value="Genomic_DNA"/>
</dbReference>
<dbReference type="EC" id="6.1.1.3" evidence="13"/>
<evidence type="ECO:0000256" key="4">
    <source>
        <dbReference type="ARBA" id="ARBA00022598"/>
    </source>
</evidence>
<dbReference type="Pfam" id="PF00587">
    <property type="entry name" value="tRNA-synt_2b"/>
    <property type="match status" value="1"/>
</dbReference>